<name>A0ACA9PKF3_9GLOM</name>
<comment type="caution">
    <text evidence="1">The sequence shown here is derived from an EMBL/GenBank/DDBJ whole genome shotgun (WGS) entry which is preliminary data.</text>
</comment>
<evidence type="ECO:0000313" key="2">
    <source>
        <dbReference type="Proteomes" id="UP000789860"/>
    </source>
</evidence>
<gene>
    <name evidence="1" type="ORF">SCALOS_LOCUS11007</name>
</gene>
<keyword evidence="2" id="KW-1185">Reference proteome</keyword>
<protein>
    <submittedName>
        <fullName evidence="1">4095_t:CDS:1</fullName>
    </submittedName>
</protein>
<accession>A0ACA9PKF3</accession>
<sequence length="94" mass="10618">TRSIIIAAIHKKTKIGCEQLVQEAISTCSIPAISKTTSYLHELISAAHKVIDLNQKKQIDTEAIAFNSYTKKVSVYSIEDKIIKEIYKFPYSMQ</sequence>
<reference evidence="1" key="1">
    <citation type="submission" date="2021-06" db="EMBL/GenBank/DDBJ databases">
        <authorList>
            <person name="Kallberg Y."/>
            <person name="Tangrot J."/>
            <person name="Rosling A."/>
        </authorList>
    </citation>
    <scope>NUCLEOTIDE SEQUENCE</scope>
    <source>
        <strain evidence="1">AU212A</strain>
    </source>
</reference>
<evidence type="ECO:0000313" key="1">
    <source>
        <dbReference type="EMBL" id="CAG8714582.1"/>
    </source>
</evidence>
<proteinExistence type="predicted"/>
<dbReference type="EMBL" id="CAJVPM010044669">
    <property type="protein sequence ID" value="CAG8714582.1"/>
    <property type="molecule type" value="Genomic_DNA"/>
</dbReference>
<feature type="non-terminal residue" evidence="1">
    <location>
        <position position="1"/>
    </location>
</feature>
<organism evidence="1 2">
    <name type="scientific">Scutellospora calospora</name>
    <dbReference type="NCBI Taxonomy" id="85575"/>
    <lineage>
        <taxon>Eukaryota</taxon>
        <taxon>Fungi</taxon>
        <taxon>Fungi incertae sedis</taxon>
        <taxon>Mucoromycota</taxon>
        <taxon>Glomeromycotina</taxon>
        <taxon>Glomeromycetes</taxon>
        <taxon>Diversisporales</taxon>
        <taxon>Gigasporaceae</taxon>
        <taxon>Scutellospora</taxon>
    </lineage>
</organism>
<dbReference type="Proteomes" id="UP000789860">
    <property type="component" value="Unassembled WGS sequence"/>
</dbReference>